<gene>
    <name evidence="3" type="ORF">FIBSPDRAFT_794470</name>
</gene>
<evidence type="ECO:0000256" key="1">
    <source>
        <dbReference type="SAM" id="Phobius"/>
    </source>
</evidence>
<dbReference type="EMBL" id="KV417593">
    <property type="protein sequence ID" value="KZP16407.1"/>
    <property type="molecule type" value="Genomic_DNA"/>
</dbReference>
<dbReference type="AlphaFoldDB" id="A0A166F3W9"/>
<dbReference type="Proteomes" id="UP000076532">
    <property type="component" value="Unassembled WGS sequence"/>
</dbReference>
<organism evidence="3 4">
    <name type="scientific">Athelia psychrophila</name>
    <dbReference type="NCBI Taxonomy" id="1759441"/>
    <lineage>
        <taxon>Eukaryota</taxon>
        <taxon>Fungi</taxon>
        <taxon>Dikarya</taxon>
        <taxon>Basidiomycota</taxon>
        <taxon>Agaricomycotina</taxon>
        <taxon>Agaricomycetes</taxon>
        <taxon>Agaricomycetidae</taxon>
        <taxon>Atheliales</taxon>
        <taxon>Atheliaceae</taxon>
        <taxon>Athelia</taxon>
    </lineage>
</organism>
<accession>A0A166F3W9</accession>
<protein>
    <recommendedName>
        <fullName evidence="2">DUF3533 domain-containing protein</fullName>
    </recommendedName>
</protein>
<dbReference type="STRING" id="436010.A0A166F3W9"/>
<feature type="transmembrane region" description="Helical" evidence="1">
    <location>
        <begin position="293"/>
        <end position="313"/>
    </location>
</feature>
<feature type="transmembrane region" description="Helical" evidence="1">
    <location>
        <begin position="320"/>
        <end position="338"/>
    </location>
</feature>
<feature type="transmembrane region" description="Helical" evidence="1">
    <location>
        <begin position="212"/>
        <end position="235"/>
    </location>
</feature>
<feature type="transmembrane region" description="Helical" evidence="1">
    <location>
        <begin position="256"/>
        <end position="281"/>
    </location>
</feature>
<keyword evidence="4" id="KW-1185">Reference proteome</keyword>
<dbReference type="OrthoDB" id="2140105at2759"/>
<evidence type="ECO:0000313" key="4">
    <source>
        <dbReference type="Proteomes" id="UP000076532"/>
    </source>
</evidence>
<dbReference type="InterPro" id="IPR053001">
    <property type="entry name" value="MNNG_permease-like"/>
</dbReference>
<feature type="transmembrane region" description="Helical" evidence="1">
    <location>
        <begin position="12"/>
        <end position="33"/>
    </location>
</feature>
<dbReference type="Pfam" id="PF12051">
    <property type="entry name" value="DUF3533"/>
    <property type="match status" value="1"/>
</dbReference>
<name>A0A166F3W9_9AGAM</name>
<proteinExistence type="predicted"/>
<dbReference type="PANTHER" id="PTHR34814:SF1">
    <property type="entry name" value="NITROSOGUANIDINE RESISTANCE PROTEIN SNG1"/>
    <property type="match status" value="1"/>
</dbReference>
<sequence>MNVLRKGYFTIMVRCTVLIVMLMWATLPVYWGALASQAARTRNLNAWFVDRDDSRLGHALWSTFGNTSASGAQLGWTSIDPATAGTDADVAQAVLDEEAWIVVVVEENATENLWNARTRGNSSYNPKNAITVYYNQARNEVATGNYILPLTTALLQETTSAFATYAAQLYIAYIHGGGNGTSVNVTALALWAQAPLTVAPAVSWSEVNVRPFTAPVATAVYLVGQIYMCIFTFMIAQAHLTARTLVRRHLRFRSYLALRIAAPLIIYFPLSLSLCLVSLAFDLPFGARYTHAQGFLLFFVFTYLTMAAVGLALEAAITLLGPRFTPFFLFALIVYNVSPVPIPSQLQPAIFRYGAGFPFVNLAQAIRTIIFDTYSHLSVNAAVLIGWVLLSCVTVSGLTWGVHWWERRQERKPENGKRTSKEQELRES</sequence>
<dbReference type="InterPro" id="IPR022703">
    <property type="entry name" value="DUF3533"/>
</dbReference>
<feature type="domain" description="DUF3533" evidence="2">
    <location>
        <begin position="17"/>
        <end position="392"/>
    </location>
</feature>
<reference evidence="3 4" key="1">
    <citation type="journal article" date="2016" name="Mol. Biol. Evol.">
        <title>Comparative Genomics of Early-Diverging Mushroom-Forming Fungi Provides Insights into the Origins of Lignocellulose Decay Capabilities.</title>
        <authorList>
            <person name="Nagy L.G."/>
            <person name="Riley R."/>
            <person name="Tritt A."/>
            <person name="Adam C."/>
            <person name="Daum C."/>
            <person name="Floudas D."/>
            <person name="Sun H."/>
            <person name="Yadav J.S."/>
            <person name="Pangilinan J."/>
            <person name="Larsson K.H."/>
            <person name="Matsuura K."/>
            <person name="Barry K."/>
            <person name="Labutti K."/>
            <person name="Kuo R."/>
            <person name="Ohm R.A."/>
            <person name="Bhattacharya S.S."/>
            <person name="Shirouzu T."/>
            <person name="Yoshinaga Y."/>
            <person name="Martin F.M."/>
            <person name="Grigoriev I.V."/>
            <person name="Hibbett D.S."/>
        </authorList>
    </citation>
    <scope>NUCLEOTIDE SEQUENCE [LARGE SCALE GENOMIC DNA]</scope>
    <source>
        <strain evidence="3 4">CBS 109695</strain>
    </source>
</reference>
<evidence type="ECO:0000259" key="2">
    <source>
        <dbReference type="Pfam" id="PF12051"/>
    </source>
</evidence>
<keyword evidence="1" id="KW-0472">Membrane</keyword>
<keyword evidence="1" id="KW-0812">Transmembrane</keyword>
<feature type="transmembrane region" description="Helical" evidence="1">
    <location>
        <begin position="381"/>
        <end position="402"/>
    </location>
</feature>
<keyword evidence="1" id="KW-1133">Transmembrane helix</keyword>
<evidence type="ECO:0000313" key="3">
    <source>
        <dbReference type="EMBL" id="KZP16407.1"/>
    </source>
</evidence>
<dbReference type="PANTHER" id="PTHR34814">
    <property type="entry name" value="NITROSOGUANIDINE RESISTANCE PROTEIN SNG1"/>
    <property type="match status" value="1"/>
</dbReference>
<dbReference type="GO" id="GO:0016020">
    <property type="term" value="C:membrane"/>
    <property type="evidence" value="ECO:0007669"/>
    <property type="project" value="TreeGrafter"/>
</dbReference>